<dbReference type="Gramene" id="EFJ35428">
    <property type="protein sequence ID" value="EFJ35428"/>
    <property type="gene ID" value="SELMODRAFT_404841"/>
</dbReference>
<dbReference type="KEGG" id="smo:SELMODRAFT_404841"/>
<evidence type="ECO:0000313" key="2">
    <source>
        <dbReference type="Proteomes" id="UP000001514"/>
    </source>
</evidence>
<protein>
    <submittedName>
        <fullName evidence="1">Uncharacterized protein</fullName>
    </submittedName>
</protein>
<evidence type="ECO:0000313" key="1">
    <source>
        <dbReference type="EMBL" id="EFJ35428.1"/>
    </source>
</evidence>
<keyword evidence="2" id="KW-1185">Reference proteome</keyword>
<dbReference type="EMBL" id="GL377568">
    <property type="protein sequence ID" value="EFJ35428.1"/>
    <property type="molecule type" value="Genomic_DNA"/>
</dbReference>
<name>D8QXJ0_SELML</name>
<reference evidence="1" key="1">
    <citation type="journal article" date="2011" name="Science">
        <title>The Selaginella genome identifies genetic changes associated with the evolution of vascular plants.</title>
        <authorList>
            <person name="Banks J.A."/>
            <person name="Nishiyama T."/>
            <person name="Hasebe M."/>
            <person name="Bowman J.L."/>
            <person name="Gribskov M."/>
            <person name="dePamphilis C."/>
            <person name="Albert V.A."/>
            <person name="Aono N."/>
            <person name="Aoyama T."/>
            <person name="Ambrose B.A."/>
            <person name="Ashton N.W."/>
            <person name="Axtell M.J."/>
            <person name="Barker E."/>
            <person name="Barker M.S."/>
            <person name="Bennetzen J.L."/>
            <person name="Bonawitz N.D."/>
            <person name="Chapple C."/>
            <person name="Cheng C."/>
            <person name="Correa L.G."/>
            <person name="Dacre M."/>
            <person name="DeBarry J."/>
            <person name="Dreyer I."/>
            <person name="Elias M."/>
            <person name="Engstrom E.M."/>
            <person name="Estelle M."/>
            <person name="Feng L."/>
            <person name="Finet C."/>
            <person name="Floyd S.K."/>
            <person name="Frommer W.B."/>
            <person name="Fujita T."/>
            <person name="Gramzow L."/>
            <person name="Gutensohn M."/>
            <person name="Harholt J."/>
            <person name="Hattori M."/>
            <person name="Heyl A."/>
            <person name="Hirai T."/>
            <person name="Hiwatashi Y."/>
            <person name="Ishikawa M."/>
            <person name="Iwata M."/>
            <person name="Karol K.G."/>
            <person name="Koehler B."/>
            <person name="Kolukisaoglu U."/>
            <person name="Kubo M."/>
            <person name="Kurata T."/>
            <person name="Lalonde S."/>
            <person name="Li K."/>
            <person name="Li Y."/>
            <person name="Litt A."/>
            <person name="Lyons E."/>
            <person name="Manning G."/>
            <person name="Maruyama T."/>
            <person name="Michael T.P."/>
            <person name="Mikami K."/>
            <person name="Miyazaki S."/>
            <person name="Morinaga S."/>
            <person name="Murata T."/>
            <person name="Mueller-Roeber B."/>
            <person name="Nelson D.R."/>
            <person name="Obara M."/>
            <person name="Oguri Y."/>
            <person name="Olmstead R.G."/>
            <person name="Onodera N."/>
            <person name="Petersen B.L."/>
            <person name="Pils B."/>
            <person name="Prigge M."/>
            <person name="Rensing S.A."/>
            <person name="Riano-Pachon D.M."/>
            <person name="Roberts A.W."/>
            <person name="Sato Y."/>
            <person name="Scheller H.V."/>
            <person name="Schulz B."/>
            <person name="Schulz C."/>
            <person name="Shakirov E.V."/>
            <person name="Shibagaki N."/>
            <person name="Shinohara N."/>
            <person name="Shippen D.E."/>
            <person name="Soerensen I."/>
            <person name="Sotooka R."/>
            <person name="Sugimoto N."/>
            <person name="Sugita M."/>
            <person name="Sumikawa N."/>
            <person name="Tanurdzic M."/>
            <person name="Theissen G."/>
            <person name="Ulvskov P."/>
            <person name="Wakazuki S."/>
            <person name="Weng J.K."/>
            <person name="Willats W.W."/>
            <person name="Wipf D."/>
            <person name="Wolf P.G."/>
            <person name="Yang L."/>
            <person name="Zimmer A.D."/>
            <person name="Zhu Q."/>
            <person name="Mitros T."/>
            <person name="Hellsten U."/>
            <person name="Loque D."/>
            <person name="Otillar R."/>
            <person name="Salamov A."/>
            <person name="Schmutz J."/>
            <person name="Shapiro H."/>
            <person name="Lindquist E."/>
            <person name="Lucas S."/>
            <person name="Rokhsar D."/>
            <person name="Grigoriev I.V."/>
        </authorList>
    </citation>
    <scope>NUCLEOTIDE SEQUENCE [LARGE SCALE GENOMIC DNA]</scope>
</reference>
<gene>
    <name evidence="1" type="ORF">SELMODRAFT_404841</name>
</gene>
<dbReference type="HOGENOM" id="CLU_021877_0_0_1"/>
<sequence>MPHWQDWESVLLKFSLSDAQYEDVFCNNTIQQLLAKVSINVPLLIVESIIAWFIEKRDLPKNWAAAQQLRQLFDIAETLYYKFSCFCIEKAMFQLYKLACTRLRPSCILFTFNTNLRIPDYKVVYTSEIGGALVWEESTIDVGGPHAKAISIHQIPGSEPRIGIPGCQCILGRCDKMSGMWLSLWHGCYSKRSNVYVPHIWNALNQLQGASSLKEEGDQHKSVDSILENLAITDYNTVLESRLTELGEGYEQAVEACVAAVVWHHLFIEPNVRMIIPPVEVINCLIFD</sequence>
<dbReference type="Proteomes" id="UP000001514">
    <property type="component" value="Unassembled WGS sequence"/>
</dbReference>
<dbReference type="AlphaFoldDB" id="D8QXJ0"/>
<proteinExistence type="predicted"/>
<accession>D8QXJ0</accession>
<dbReference type="InParanoid" id="D8QXJ0"/>
<organism evidence="2">
    <name type="scientific">Selaginella moellendorffii</name>
    <name type="common">Spikemoss</name>
    <dbReference type="NCBI Taxonomy" id="88036"/>
    <lineage>
        <taxon>Eukaryota</taxon>
        <taxon>Viridiplantae</taxon>
        <taxon>Streptophyta</taxon>
        <taxon>Embryophyta</taxon>
        <taxon>Tracheophyta</taxon>
        <taxon>Lycopodiopsida</taxon>
        <taxon>Selaginellales</taxon>
        <taxon>Selaginellaceae</taxon>
        <taxon>Selaginella</taxon>
    </lineage>
</organism>